<name>B3QZX4_PHYMT</name>
<dbReference type="Proteomes" id="UP000002020">
    <property type="component" value="Chromosome"/>
</dbReference>
<dbReference type="Pfam" id="PF19290">
    <property type="entry name" value="PmbA_TldD_2nd"/>
    <property type="match status" value="1"/>
</dbReference>
<evidence type="ECO:0000259" key="4">
    <source>
        <dbReference type="Pfam" id="PF19290"/>
    </source>
</evidence>
<dbReference type="GO" id="GO:0008237">
    <property type="term" value="F:metallopeptidase activity"/>
    <property type="evidence" value="ECO:0007669"/>
    <property type="project" value="InterPro"/>
</dbReference>
<feature type="domain" description="Metalloprotease TldD/E N-terminal" evidence="2">
    <location>
        <begin position="18"/>
        <end position="75"/>
    </location>
</feature>
<organism evidence="6">
    <name type="scientific">Phytoplasma mali (strain AT)</name>
    <dbReference type="NCBI Taxonomy" id="482235"/>
    <lineage>
        <taxon>Bacteria</taxon>
        <taxon>Bacillati</taxon>
        <taxon>Mycoplasmatota</taxon>
        <taxon>Mollicutes</taxon>
        <taxon>Acholeplasmatales</taxon>
        <taxon>Acholeplasmataceae</taxon>
        <taxon>Candidatus Phytoplasma</taxon>
        <taxon>16SrX (Apple proliferation group)</taxon>
    </lineage>
</organism>
<dbReference type="InterPro" id="IPR036059">
    <property type="entry name" value="TldD/PmbA_sf"/>
</dbReference>
<dbReference type="Gene3D" id="3.30.2290.10">
    <property type="entry name" value="PmbA/TldD superfamily"/>
    <property type="match status" value="1"/>
</dbReference>
<evidence type="ECO:0000259" key="2">
    <source>
        <dbReference type="Pfam" id="PF01523"/>
    </source>
</evidence>
<dbReference type="SUPFAM" id="SSF111283">
    <property type="entry name" value="Putative modulator of DNA gyrase, PmbA/TldD"/>
    <property type="match status" value="1"/>
</dbReference>
<evidence type="ECO:0000259" key="3">
    <source>
        <dbReference type="Pfam" id="PF19289"/>
    </source>
</evidence>
<evidence type="ECO:0000313" key="5">
    <source>
        <dbReference type="EMBL" id="CAP18511.1"/>
    </source>
</evidence>
<evidence type="ECO:0000313" key="6">
    <source>
        <dbReference type="Proteomes" id="UP000002020"/>
    </source>
</evidence>
<dbReference type="InterPro" id="IPR047657">
    <property type="entry name" value="PmbA"/>
</dbReference>
<dbReference type="PANTHER" id="PTHR43421:SF1">
    <property type="entry name" value="METALLOPROTEASE PMBA"/>
    <property type="match status" value="1"/>
</dbReference>
<proteinExistence type="inferred from homology"/>
<dbReference type="Pfam" id="PF19289">
    <property type="entry name" value="PmbA_TldD_3rd"/>
    <property type="match status" value="1"/>
</dbReference>
<accession>B3QZX4</accession>
<protein>
    <submittedName>
        <fullName evidence="5">Modulator of DNA gyrase</fullName>
    </submittedName>
</protein>
<dbReference type="InterPro" id="IPR002510">
    <property type="entry name" value="Metalloprtase-TldD/E_N"/>
</dbReference>
<reference evidence="5 6" key="1">
    <citation type="journal article" date="2008" name="BMC Genomics">
        <title>The linear chromosome of the plant-pathogenic mycoplasma 'Candidatus Phytoplasma mali'.</title>
        <authorList>
            <person name="Kube M."/>
            <person name="Schneider B."/>
            <person name="Kuhl H."/>
            <person name="Dandekar T."/>
            <person name="Heitmann K."/>
            <person name="Migdoll A.M."/>
            <person name="Reinhardt R."/>
            <person name="Seemueller E."/>
        </authorList>
    </citation>
    <scope>NUCLEOTIDE SEQUENCE [LARGE SCALE GENOMIC DNA]</scope>
    <source>
        <strain evidence="5 6">AT</strain>
    </source>
</reference>
<keyword evidence="6" id="KW-1185">Reference proteome</keyword>
<dbReference type="STRING" id="37692.ATP_00324"/>
<gene>
    <name evidence="5" type="primary">pmbA</name>
    <name evidence="5" type="ordered locus">ATP_00324</name>
</gene>
<feature type="domain" description="Metalloprotease TldD/E C-terminal" evidence="3">
    <location>
        <begin position="220"/>
        <end position="434"/>
    </location>
</feature>
<dbReference type="InterPro" id="IPR045570">
    <property type="entry name" value="Metalloprtase-TldD/E_cen_dom"/>
</dbReference>
<dbReference type="KEGG" id="pml:ATP_00324"/>
<dbReference type="eggNOG" id="COG0312">
    <property type="taxonomic scope" value="Bacteria"/>
</dbReference>
<dbReference type="EMBL" id="CU469464">
    <property type="protein sequence ID" value="CAP18511.1"/>
    <property type="molecule type" value="Genomic_DNA"/>
</dbReference>
<evidence type="ECO:0000256" key="1">
    <source>
        <dbReference type="ARBA" id="ARBA00005836"/>
    </source>
</evidence>
<dbReference type="InterPro" id="IPR045569">
    <property type="entry name" value="Metalloprtase-TldD/E_C"/>
</dbReference>
<sequence length="436" mass="49636">MYQKWIEKGISKGFSDLEIFINKNKKLNISLENAKIDNYTESKIISVSLKGIYKNKISQVYFENLSDDNFEKMLDVLKNNISVIDTKEPAIIFEGSEKYPNIIENNFDFSKVDLEMKINLLKNLEKIISKSPFYKKIEKNSYQEVFHQKILINSKGVNLQSNNSFAYIYTSAIFTKNKDVQSYGKVQLVKNFLEFDFEKHAKKIIHYGEKKLCGKSLKSNVYPTVFSNEMFAELLQSFSGIFNAENAYRNLTQLKDKLNEVIASPKINIIDDPLSDFTYFKEKFDDEGVACYKKIIVQKGVFKLFVNNLKTAKIFNNKPTGNGFGNGISMTNFYLEKGEKTLKEMIYPIENGIYITDLVGLHTGVEMISGDFSLQASGFKIEQGEITTPIKMIVISGNFFDILKNLKDIGNDFKLQLSGFGSASVYVGDLTIGGDE</sequence>
<dbReference type="AlphaFoldDB" id="B3QZX4"/>
<dbReference type="HOGENOM" id="CLU_026425_4_0_14"/>
<dbReference type="Pfam" id="PF01523">
    <property type="entry name" value="PmbA_TldD_1st"/>
    <property type="match status" value="1"/>
</dbReference>
<dbReference type="GO" id="GO:0005829">
    <property type="term" value="C:cytosol"/>
    <property type="evidence" value="ECO:0007669"/>
    <property type="project" value="TreeGrafter"/>
</dbReference>
<comment type="similarity">
    <text evidence="1">Belongs to the peptidase U62 family.</text>
</comment>
<dbReference type="GO" id="GO:0006508">
    <property type="term" value="P:proteolysis"/>
    <property type="evidence" value="ECO:0007669"/>
    <property type="project" value="InterPro"/>
</dbReference>
<dbReference type="PANTHER" id="PTHR43421">
    <property type="entry name" value="METALLOPROTEASE PMBA"/>
    <property type="match status" value="1"/>
</dbReference>
<dbReference type="InterPro" id="IPR035068">
    <property type="entry name" value="TldD/PmbA_N"/>
</dbReference>
<feature type="domain" description="Metalloprotease TldD/E central" evidence="4">
    <location>
        <begin position="108"/>
        <end position="204"/>
    </location>
</feature>